<feature type="transmembrane region" description="Helical" evidence="12">
    <location>
        <begin position="106"/>
        <end position="127"/>
    </location>
</feature>
<evidence type="ECO:0008006" key="17">
    <source>
        <dbReference type="Google" id="ProtNLM"/>
    </source>
</evidence>
<dbReference type="Gene3D" id="3.30.1360.60">
    <property type="entry name" value="Glucose permease domain IIB"/>
    <property type="match status" value="1"/>
</dbReference>
<keyword evidence="16" id="KW-1185">Reference proteome</keyword>
<feature type="transmembrane region" description="Helical" evidence="12">
    <location>
        <begin position="157"/>
        <end position="177"/>
    </location>
</feature>
<dbReference type="GO" id="GO:0005886">
    <property type="term" value="C:plasma membrane"/>
    <property type="evidence" value="ECO:0007669"/>
    <property type="project" value="UniProtKB-SubCell"/>
</dbReference>
<evidence type="ECO:0000256" key="3">
    <source>
        <dbReference type="ARBA" id="ARBA00022475"/>
    </source>
</evidence>
<dbReference type="GO" id="GO:0009401">
    <property type="term" value="P:phosphoenolpyruvate-dependent sugar phosphotransferase system"/>
    <property type="evidence" value="ECO:0007669"/>
    <property type="project" value="UniProtKB-KW"/>
</dbReference>
<feature type="transmembrane region" description="Helical" evidence="12">
    <location>
        <begin position="434"/>
        <end position="456"/>
    </location>
</feature>
<feature type="transmembrane region" description="Helical" evidence="12">
    <location>
        <begin position="332"/>
        <end position="354"/>
    </location>
</feature>
<organism evidence="15 16">
    <name type="scientific">Lacrimispora celerecrescens</name>
    <dbReference type="NCBI Taxonomy" id="29354"/>
    <lineage>
        <taxon>Bacteria</taxon>
        <taxon>Bacillati</taxon>
        <taxon>Bacillota</taxon>
        <taxon>Clostridia</taxon>
        <taxon>Lachnospirales</taxon>
        <taxon>Lachnospiraceae</taxon>
        <taxon>Lacrimispora</taxon>
    </lineage>
</organism>
<dbReference type="InterPro" id="IPR036878">
    <property type="entry name" value="Glu_permease_IIB"/>
</dbReference>
<dbReference type="CDD" id="cd00212">
    <property type="entry name" value="PTS_IIB_glc"/>
    <property type="match status" value="1"/>
</dbReference>
<feature type="domain" description="PTS EIIC type-1" evidence="14">
    <location>
        <begin position="108"/>
        <end position="470"/>
    </location>
</feature>
<evidence type="ECO:0000256" key="12">
    <source>
        <dbReference type="SAM" id="Phobius"/>
    </source>
</evidence>
<comment type="subcellular location">
    <subcellularLocation>
        <location evidence="1">Cell membrane</location>
        <topology evidence="1">Multi-pass membrane protein</topology>
    </subcellularLocation>
</comment>
<evidence type="ECO:0000313" key="15">
    <source>
        <dbReference type="EMBL" id="KEZ87655.1"/>
    </source>
</evidence>
<dbReference type="InterPro" id="IPR001996">
    <property type="entry name" value="PTS_IIB_1"/>
</dbReference>
<dbReference type="STRING" id="29354.IO98_20855"/>
<evidence type="ECO:0000256" key="4">
    <source>
        <dbReference type="ARBA" id="ARBA00022597"/>
    </source>
</evidence>
<feature type="transmembrane region" description="Helical" evidence="12">
    <location>
        <begin position="284"/>
        <end position="312"/>
    </location>
</feature>
<comment type="caution">
    <text evidence="15">The sequence shown here is derived from an EMBL/GenBank/DDBJ whole genome shotgun (WGS) entry which is preliminary data.</text>
</comment>
<feature type="transmembrane region" description="Helical" evidence="12">
    <location>
        <begin position="366"/>
        <end position="388"/>
    </location>
</feature>
<dbReference type="PANTHER" id="PTHR30175">
    <property type="entry name" value="PHOSPHOTRANSFERASE SYSTEM TRANSPORT PROTEIN"/>
    <property type="match status" value="1"/>
</dbReference>
<keyword evidence="9 12" id="KW-1133">Transmembrane helix</keyword>
<evidence type="ECO:0000259" key="13">
    <source>
        <dbReference type="PROSITE" id="PS51098"/>
    </source>
</evidence>
<dbReference type="GO" id="GO:0016301">
    <property type="term" value="F:kinase activity"/>
    <property type="evidence" value="ECO:0007669"/>
    <property type="project" value="UniProtKB-KW"/>
</dbReference>
<keyword evidence="7 12" id="KW-0812">Transmembrane</keyword>
<keyword evidence="8" id="KW-0418">Kinase</keyword>
<evidence type="ECO:0000259" key="14">
    <source>
        <dbReference type="PROSITE" id="PS51103"/>
    </source>
</evidence>
<proteinExistence type="predicted"/>
<feature type="active site" description="Phosphocysteine intermediate; for EIIB activity" evidence="11">
    <location>
        <position position="27"/>
    </location>
</feature>
<dbReference type="InterPro" id="IPR018113">
    <property type="entry name" value="PTrfase_EIIB_Cys"/>
</dbReference>
<protein>
    <recommendedName>
        <fullName evidence="17">PTS sugar transporter subunit IIC</fullName>
    </recommendedName>
</protein>
<keyword evidence="4" id="KW-0762">Sugar transport</keyword>
<dbReference type="EMBL" id="JPME01000031">
    <property type="protein sequence ID" value="KEZ87655.1"/>
    <property type="molecule type" value="Genomic_DNA"/>
</dbReference>
<gene>
    <name evidence="15" type="ORF">IO98_20855</name>
</gene>
<dbReference type="Pfam" id="PF00367">
    <property type="entry name" value="PTS_EIIB"/>
    <property type="match status" value="1"/>
</dbReference>
<keyword evidence="3" id="KW-1003">Cell membrane</keyword>
<feature type="transmembrane region" description="Helical" evidence="12">
    <location>
        <begin position="189"/>
        <end position="208"/>
    </location>
</feature>
<keyword evidence="10 12" id="KW-0472">Membrane</keyword>
<keyword evidence="6" id="KW-0598">Phosphotransferase system</keyword>
<reference evidence="15 16" key="1">
    <citation type="submission" date="2014-07" db="EMBL/GenBank/DDBJ databases">
        <title>Draft genome of Clostridium celerecrescens 152B isolated from sediments associated with methane hydrate from Krishna Godavari basin.</title>
        <authorList>
            <person name="Honkalas V.S."/>
            <person name="Dabir A.P."/>
            <person name="Arora P."/>
            <person name="Dhakephalkar P.K."/>
        </authorList>
    </citation>
    <scope>NUCLEOTIDE SEQUENCE [LARGE SCALE GENOMIC DNA]</scope>
    <source>
        <strain evidence="15 16">152B</strain>
    </source>
</reference>
<evidence type="ECO:0000256" key="1">
    <source>
        <dbReference type="ARBA" id="ARBA00004651"/>
    </source>
</evidence>
<dbReference type="GO" id="GO:0008982">
    <property type="term" value="F:protein-N(PI)-phosphohistidine-sugar phosphotransferase activity"/>
    <property type="evidence" value="ECO:0007669"/>
    <property type="project" value="InterPro"/>
</dbReference>
<dbReference type="GO" id="GO:0090588">
    <property type="term" value="F:protein-phosphocysteine-N-acetylmuramate phosphotransferase system transporter activity"/>
    <property type="evidence" value="ECO:0007669"/>
    <property type="project" value="TreeGrafter"/>
</dbReference>
<sequence length="474" mass="49578">MMSKTIDITAIIEGLGGIDNIAKAGNCMTRLRVTVHDAALVDRKKLQAVQGVMGLAGDESNLQVILGPGKADAACQEIRKIQGGESQASVDHVEEFNQKKKGRNEIFTIISQIFTPLIPAFAGTGLLYGIMKLLQYIYIYFGVQLFNPAGIADGGSVFMAALSVIAGSFFSIMNIAVAGQAAKVRGGNLFVGLAVGAIVTNVGALNGISMGIMNLQFKSGLGGTFAALIGGMLAAKIEKSARKKLPNSLQIHFPALFSVVITGLALLFIIQPICGIVSDALSTAILWLVYNAGALGGAIISGTFLFLVAMGIHHIVTPINTLLLQEVGYTCLQGFTSLAGAGLAGVAVGLLIRYRDKKKYGKLRSAVFGNILTQLLGISEPMIYGITLPLWKPFLAANLGGACGGFVLGLFKTQGAETMMVSGLLGALVNTKPLAYLLGYATAVTGAAFFTCVLGVKNENMAVFLDDETENSNA</sequence>
<keyword evidence="2" id="KW-0813">Transport</keyword>
<evidence type="ECO:0000256" key="5">
    <source>
        <dbReference type="ARBA" id="ARBA00022679"/>
    </source>
</evidence>
<dbReference type="PANTHER" id="PTHR30175:SF3">
    <property type="entry name" value="PTS SYSTEM N-ACETYLMURAMIC ACID-SPECIFIC EIIBC COMPONENT"/>
    <property type="match status" value="1"/>
</dbReference>
<dbReference type="PROSITE" id="PS01035">
    <property type="entry name" value="PTS_EIIB_TYPE_1_CYS"/>
    <property type="match status" value="1"/>
</dbReference>
<dbReference type="PROSITE" id="PS51098">
    <property type="entry name" value="PTS_EIIB_TYPE_1"/>
    <property type="match status" value="1"/>
</dbReference>
<evidence type="ECO:0000256" key="7">
    <source>
        <dbReference type="ARBA" id="ARBA00022692"/>
    </source>
</evidence>
<name>A0A084JFC1_9FIRM</name>
<dbReference type="InterPro" id="IPR003352">
    <property type="entry name" value="PTS_EIIC"/>
</dbReference>
<feature type="domain" description="PTS EIIB type-1" evidence="13">
    <location>
        <begin position="5"/>
        <end position="88"/>
    </location>
</feature>
<evidence type="ECO:0000256" key="8">
    <source>
        <dbReference type="ARBA" id="ARBA00022777"/>
    </source>
</evidence>
<dbReference type="AlphaFoldDB" id="A0A084JFC1"/>
<dbReference type="Proteomes" id="UP000028525">
    <property type="component" value="Unassembled WGS sequence"/>
</dbReference>
<evidence type="ECO:0000256" key="11">
    <source>
        <dbReference type="PROSITE-ProRule" id="PRU00421"/>
    </source>
</evidence>
<dbReference type="Pfam" id="PF02378">
    <property type="entry name" value="PTS_EIIC"/>
    <property type="match status" value="1"/>
</dbReference>
<feature type="transmembrane region" description="Helical" evidence="12">
    <location>
        <begin position="255"/>
        <end position="277"/>
    </location>
</feature>
<evidence type="ECO:0000256" key="6">
    <source>
        <dbReference type="ARBA" id="ARBA00022683"/>
    </source>
</evidence>
<accession>A0A084JFC1</accession>
<dbReference type="SUPFAM" id="SSF55604">
    <property type="entry name" value="Glucose permease domain IIB"/>
    <property type="match status" value="1"/>
</dbReference>
<evidence type="ECO:0000313" key="16">
    <source>
        <dbReference type="Proteomes" id="UP000028525"/>
    </source>
</evidence>
<dbReference type="InterPro" id="IPR050558">
    <property type="entry name" value="PTS_Sugar-Specific_Components"/>
</dbReference>
<keyword evidence="5" id="KW-0808">Transferase</keyword>
<dbReference type="InterPro" id="IPR013013">
    <property type="entry name" value="PTS_EIIC_1"/>
</dbReference>
<dbReference type="PROSITE" id="PS51103">
    <property type="entry name" value="PTS_EIIC_TYPE_1"/>
    <property type="match status" value="1"/>
</dbReference>
<evidence type="ECO:0000256" key="2">
    <source>
        <dbReference type="ARBA" id="ARBA00022448"/>
    </source>
</evidence>
<evidence type="ECO:0000256" key="9">
    <source>
        <dbReference type="ARBA" id="ARBA00022989"/>
    </source>
</evidence>
<evidence type="ECO:0000256" key="10">
    <source>
        <dbReference type="ARBA" id="ARBA00023136"/>
    </source>
</evidence>